<comment type="catalytic activity">
    <reaction evidence="4">
        <text>O-phospho-L-seryl-[protein] + H2O = L-seryl-[protein] + phosphate</text>
        <dbReference type="Rhea" id="RHEA:20629"/>
        <dbReference type="Rhea" id="RHEA-COMP:9863"/>
        <dbReference type="Rhea" id="RHEA-COMP:11604"/>
        <dbReference type="ChEBI" id="CHEBI:15377"/>
        <dbReference type="ChEBI" id="CHEBI:29999"/>
        <dbReference type="ChEBI" id="CHEBI:43474"/>
        <dbReference type="ChEBI" id="CHEBI:83421"/>
        <dbReference type="EC" id="3.1.3.16"/>
    </reaction>
</comment>
<dbReference type="InterPro" id="IPR016130">
    <property type="entry name" value="Tyr_Pase_AS"/>
</dbReference>
<evidence type="ECO:0000256" key="1">
    <source>
        <dbReference type="ARBA" id="ARBA00008601"/>
    </source>
</evidence>
<evidence type="ECO:0000259" key="7">
    <source>
        <dbReference type="PROSITE" id="PS50054"/>
    </source>
</evidence>
<keyword evidence="10" id="KW-1185">Reference proteome</keyword>
<dbReference type="GO" id="GO:0005737">
    <property type="term" value="C:cytoplasm"/>
    <property type="evidence" value="ECO:0007669"/>
    <property type="project" value="TreeGrafter"/>
</dbReference>
<dbReference type="Ensembl" id="ENSNMLT00000015853.1">
    <property type="protein sequence ID" value="ENSNMLP00000014083.1"/>
    <property type="gene ID" value="ENSNMLG00000009428.1"/>
</dbReference>
<comment type="similarity">
    <text evidence="1">Belongs to the protein-tyrosine phosphatase family. Non-receptor class dual specificity subfamily.</text>
</comment>
<keyword evidence="6" id="KW-0472">Membrane</keyword>
<comment type="catalytic activity">
    <reaction evidence="5">
        <text>O-phospho-L-threonyl-[protein] + H2O = L-threonyl-[protein] + phosphate</text>
        <dbReference type="Rhea" id="RHEA:47004"/>
        <dbReference type="Rhea" id="RHEA-COMP:11060"/>
        <dbReference type="Rhea" id="RHEA-COMP:11605"/>
        <dbReference type="ChEBI" id="CHEBI:15377"/>
        <dbReference type="ChEBI" id="CHEBI:30013"/>
        <dbReference type="ChEBI" id="CHEBI:43474"/>
        <dbReference type="ChEBI" id="CHEBI:61977"/>
        <dbReference type="EC" id="3.1.3.16"/>
    </reaction>
</comment>
<dbReference type="Gene3D" id="3.90.190.10">
    <property type="entry name" value="Protein tyrosine phosphatase superfamily"/>
    <property type="match status" value="1"/>
</dbReference>
<accession>A0A8C6T1A1</accession>
<dbReference type="InterPro" id="IPR029021">
    <property type="entry name" value="Prot-tyrosine_phosphatase-like"/>
</dbReference>
<dbReference type="PRINTS" id="PR01908">
    <property type="entry name" value="ADSPHPHTASE"/>
</dbReference>
<name>A0A8C6T1A1_9GOBI</name>
<protein>
    <submittedName>
        <fullName evidence="9">Si:ch1073-184j22.2</fullName>
    </submittedName>
</protein>
<dbReference type="PROSITE" id="PS50056">
    <property type="entry name" value="TYR_PHOSPHATASE_2"/>
    <property type="match status" value="1"/>
</dbReference>
<feature type="transmembrane region" description="Helical" evidence="6">
    <location>
        <begin position="21"/>
        <end position="39"/>
    </location>
</feature>
<keyword evidence="6" id="KW-0812">Transmembrane</keyword>
<reference evidence="9" key="2">
    <citation type="submission" date="2025-09" db="UniProtKB">
        <authorList>
            <consortium name="Ensembl"/>
        </authorList>
    </citation>
    <scope>IDENTIFICATION</scope>
</reference>
<evidence type="ECO:0000256" key="3">
    <source>
        <dbReference type="ARBA" id="ARBA00022912"/>
    </source>
</evidence>
<keyword evidence="3" id="KW-0904">Protein phosphatase</keyword>
<evidence type="ECO:0000256" key="2">
    <source>
        <dbReference type="ARBA" id="ARBA00022801"/>
    </source>
</evidence>
<dbReference type="InterPro" id="IPR052103">
    <property type="entry name" value="Dual_spec_Phospatases"/>
</dbReference>
<feature type="domain" description="Tyrosine-protein phosphatase" evidence="7">
    <location>
        <begin position="45"/>
        <end position="188"/>
    </location>
</feature>
<evidence type="ECO:0000313" key="9">
    <source>
        <dbReference type="Ensembl" id="ENSNMLP00000014083.1"/>
    </source>
</evidence>
<dbReference type="PRINTS" id="PR01910">
    <property type="entry name" value="ADSPHPHTASEB"/>
</dbReference>
<evidence type="ECO:0000256" key="6">
    <source>
        <dbReference type="SAM" id="Phobius"/>
    </source>
</evidence>
<evidence type="ECO:0000256" key="4">
    <source>
        <dbReference type="ARBA" id="ARBA00047761"/>
    </source>
</evidence>
<dbReference type="InterPro" id="IPR000340">
    <property type="entry name" value="Dual-sp_phosphatase_cat-dom"/>
</dbReference>
<dbReference type="CDD" id="cd14514">
    <property type="entry name" value="DUSP14-like"/>
    <property type="match status" value="1"/>
</dbReference>
<evidence type="ECO:0000256" key="5">
    <source>
        <dbReference type="ARBA" id="ARBA00048336"/>
    </source>
</evidence>
<feature type="domain" description="Tyrosine specific protein phosphatases" evidence="8">
    <location>
        <begin position="107"/>
        <end position="167"/>
    </location>
</feature>
<keyword evidence="6" id="KW-1133">Transmembrane helix</keyword>
<dbReference type="PANTHER" id="PTHR45961">
    <property type="entry name" value="IP21249P"/>
    <property type="match status" value="1"/>
</dbReference>
<dbReference type="PROSITE" id="PS50054">
    <property type="entry name" value="TYR_PHOSPHATASE_DUAL"/>
    <property type="match status" value="1"/>
</dbReference>
<evidence type="ECO:0000313" key="10">
    <source>
        <dbReference type="Proteomes" id="UP000694523"/>
    </source>
</evidence>
<dbReference type="PROSITE" id="PS00383">
    <property type="entry name" value="TYR_PHOSPHATASE_1"/>
    <property type="match status" value="1"/>
</dbReference>
<organism evidence="9 10">
    <name type="scientific">Neogobius melanostomus</name>
    <name type="common">round goby</name>
    <dbReference type="NCBI Taxonomy" id="47308"/>
    <lineage>
        <taxon>Eukaryota</taxon>
        <taxon>Metazoa</taxon>
        <taxon>Chordata</taxon>
        <taxon>Craniata</taxon>
        <taxon>Vertebrata</taxon>
        <taxon>Euteleostomi</taxon>
        <taxon>Actinopterygii</taxon>
        <taxon>Neopterygii</taxon>
        <taxon>Teleostei</taxon>
        <taxon>Neoteleostei</taxon>
        <taxon>Acanthomorphata</taxon>
        <taxon>Gobiaria</taxon>
        <taxon>Gobiiformes</taxon>
        <taxon>Gobioidei</taxon>
        <taxon>Gobiidae</taxon>
        <taxon>Benthophilinae</taxon>
        <taxon>Neogobiini</taxon>
        <taxon>Neogobius</taxon>
    </lineage>
</organism>
<dbReference type="InterPro" id="IPR020422">
    <property type="entry name" value="TYR_PHOSPHATASE_DUAL_dom"/>
</dbReference>
<dbReference type="Pfam" id="PF00782">
    <property type="entry name" value="DSPc"/>
    <property type="match status" value="1"/>
</dbReference>
<dbReference type="AlphaFoldDB" id="A0A8C6T1A1"/>
<dbReference type="Proteomes" id="UP000694523">
    <property type="component" value="Unplaced"/>
</dbReference>
<dbReference type="InterPro" id="IPR020420">
    <property type="entry name" value="Atypical_DUSP_subfamB"/>
</dbReference>
<evidence type="ECO:0000259" key="8">
    <source>
        <dbReference type="PROSITE" id="PS50056"/>
    </source>
</evidence>
<reference evidence="9" key="1">
    <citation type="submission" date="2025-08" db="UniProtKB">
        <authorList>
            <consortium name="Ensembl"/>
        </authorList>
    </citation>
    <scope>IDENTIFICATION</scope>
</reference>
<sequence>MFSLSCRWRCYTCFLSPADGAVIHVFSLLQMALLYMFSLSCRCMALSQILPSLFLSGASVAEDAPLVSRSGITLIVNATLCHAPAPPPGVEVLRVPVSDLPTARLDRHFDRVAERIHGNRAGNTLVHCAAGMSRSPTLVMAYLMRFRGATLSQAHTLVRDKRPHVYERRLYGRNSVRLAEEREEPRPQAAPVISIINSNKSIFCSL</sequence>
<keyword evidence="2" id="KW-0378">Hydrolase</keyword>
<dbReference type="SMART" id="SM00195">
    <property type="entry name" value="DSPc"/>
    <property type="match status" value="1"/>
</dbReference>
<proteinExistence type="inferred from homology"/>
<dbReference type="SUPFAM" id="SSF52799">
    <property type="entry name" value="(Phosphotyrosine protein) phosphatases II"/>
    <property type="match status" value="1"/>
</dbReference>
<dbReference type="InterPro" id="IPR000387">
    <property type="entry name" value="Tyr_Pase_dom"/>
</dbReference>
<dbReference type="GO" id="GO:0017017">
    <property type="term" value="F:MAP kinase tyrosine/serine/threonine phosphatase activity"/>
    <property type="evidence" value="ECO:0007669"/>
    <property type="project" value="InterPro"/>
</dbReference>
<dbReference type="GO" id="GO:0004722">
    <property type="term" value="F:protein serine/threonine phosphatase activity"/>
    <property type="evidence" value="ECO:0007669"/>
    <property type="project" value="UniProtKB-EC"/>
</dbReference>
<dbReference type="PANTHER" id="PTHR45961:SF1">
    <property type="entry name" value="DUAL SPECIFICITY PROTEIN PHOSPHATASE 18 ISOFORM X1"/>
    <property type="match status" value="1"/>
</dbReference>